<accession>A0A5B8UJJ9</accession>
<dbReference type="RefSeq" id="WP_146788496.1">
    <property type="nucleotide sequence ID" value="NZ_BAABIO010000003.1"/>
</dbReference>
<protein>
    <submittedName>
        <fullName evidence="1">Uncharacterized protein</fullName>
    </submittedName>
</protein>
<reference evidence="1 2" key="1">
    <citation type="journal article" date="2015" name="Int. J. Syst. Evol. Microbiol.">
        <title>Flavisolibacter ginsenosidimutans sp. nov., with ginsenoside-converting activity isolated from soil used for cultivating ginseng.</title>
        <authorList>
            <person name="Zhao Y."/>
            <person name="Liu Q."/>
            <person name="Kang M.S."/>
            <person name="Jin F."/>
            <person name="Yu H."/>
            <person name="Im W.T."/>
        </authorList>
    </citation>
    <scope>NUCLEOTIDE SEQUENCE [LARGE SCALE GENOMIC DNA]</scope>
    <source>
        <strain evidence="1 2">Gsoil 636</strain>
    </source>
</reference>
<dbReference type="KEGG" id="fgg:FSB75_13575"/>
<evidence type="ECO:0000313" key="1">
    <source>
        <dbReference type="EMBL" id="QEC56881.1"/>
    </source>
</evidence>
<name>A0A5B8UJJ9_9BACT</name>
<keyword evidence="2" id="KW-1185">Reference proteome</keyword>
<dbReference type="AlphaFoldDB" id="A0A5B8UJJ9"/>
<dbReference type="Proteomes" id="UP000321204">
    <property type="component" value="Chromosome"/>
</dbReference>
<proteinExistence type="predicted"/>
<gene>
    <name evidence="1" type="ORF">FSB75_13575</name>
</gene>
<sequence length="143" mass="16882">MTQSIIDTKDGELRFAEKFVVSKQTTPQEVIRYFGQDKVVIRDMNTGWKHYSVRNAKVNDTYFIFTLYFDNDILKMLDFLVSDEVITAGSWDDWSERKELEKRDYYNEWLTKEIGNKRNFPWGTIGAFYDTKGGGSSIVLRYE</sequence>
<organism evidence="1 2">
    <name type="scientific">Flavisolibacter ginsenosidimutans</name>
    <dbReference type="NCBI Taxonomy" id="661481"/>
    <lineage>
        <taxon>Bacteria</taxon>
        <taxon>Pseudomonadati</taxon>
        <taxon>Bacteroidota</taxon>
        <taxon>Chitinophagia</taxon>
        <taxon>Chitinophagales</taxon>
        <taxon>Chitinophagaceae</taxon>
        <taxon>Flavisolibacter</taxon>
    </lineage>
</organism>
<dbReference type="OrthoDB" id="882910at2"/>
<evidence type="ECO:0000313" key="2">
    <source>
        <dbReference type="Proteomes" id="UP000321204"/>
    </source>
</evidence>
<dbReference type="EMBL" id="CP042433">
    <property type="protein sequence ID" value="QEC56881.1"/>
    <property type="molecule type" value="Genomic_DNA"/>
</dbReference>